<feature type="transmembrane region" description="Helical" evidence="1">
    <location>
        <begin position="20"/>
        <end position="37"/>
    </location>
</feature>
<evidence type="ECO:0000313" key="3">
    <source>
        <dbReference type="Proteomes" id="UP000007648"/>
    </source>
</evidence>
<organism evidence="2 3">
    <name type="scientific">Sarcophilus harrisii</name>
    <name type="common">Tasmanian devil</name>
    <name type="synonym">Sarcophilus laniarius</name>
    <dbReference type="NCBI Taxonomy" id="9305"/>
    <lineage>
        <taxon>Eukaryota</taxon>
        <taxon>Metazoa</taxon>
        <taxon>Chordata</taxon>
        <taxon>Craniata</taxon>
        <taxon>Vertebrata</taxon>
        <taxon>Euteleostomi</taxon>
        <taxon>Mammalia</taxon>
        <taxon>Metatheria</taxon>
        <taxon>Dasyuromorphia</taxon>
        <taxon>Dasyuridae</taxon>
        <taxon>Sarcophilus</taxon>
    </lineage>
</organism>
<sequence length="182" mass="21316">MMDLSDSIWTIIIWLLNYKPILLLVLIVLLSFSNWLVKQEVWSNRMKHETERAQHRAVPCREQAQREKNCDIPRRCQRPCYTGNEYVENPKVSECSNGSAILTAKEVDKMHACFAVQDKLMERLMFNEMKLKVLENQMFIVWNKMNFRKRCQSRVHSPAKFLSRRNAFSSASGFSSNSHGPC</sequence>
<dbReference type="KEGG" id="shr:100917583"/>
<accession>G3WG07</accession>
<dbReference type="Proteomes" id="UP000007648">
    <property type="component" value="Unassembled WGS sequence"/>
</dbReference>
<keyword evidence="3" id="KW-1185">Reference proteome</keyword>
<dbReference type="GeneID" id="100917583"/>
<dbReference type="OMA" id="IVWNKMN"/>
<dbReference type="HOGENOM" id="CLU_123954_0_0_1"/>
<dbReference type="CTD" id="729059"/>
<dbReference type="InParanoid" id="G3WG07"/>
<dbReference type="eggNOG" id="ENOG502ST3S">
    <property type="taxonomic scope" value="Eukaryota"/>
</dbReference>
<dbReference type="PANTHER" id="PTHR39412">
    <property type="entry name" value="TESTIS-EXPRESSED PROTEIN 46"/>
    <property type="match status" value="1"/>
</dbReference>
<dbReference type="PANTHER" id="PTHR39412:SF1">
    <property type="entry name" value="TESTIS-EXPRESSED PROTEIN 46"/>
    <property type="match status" value="1"/>
</dbReference>
<gene>
    <name evidence="2" type="primary">TEX46</name>
</gene>
<dbReference type="InterPro" id="IPR038788">
    <property type="entry name" value="TEX46-like"/>
</dbReference>
<reference evidence="2" key="2">
    <citation type="submission" date="2025-08" db="UniProtKB">
        <authorList>
            <consortium name="Ensembl"/>
        </authorList>
    </citation>
    <scope>IDENTIFICATION</scope>
</reference>
<reference evidence="2" key="3">
    <citation type="submission" date="2025-09" db="UniProtKB">
        <authorList>
            <consortium name="Ensembl"/>
        </authorList>
    </citation>
    <scope>IDENTIFICATION</scope>
</reference>
<evidence type="ECO:0000256" key="1">
    <source>
        <dbReference type="SAM" id="Phobius"/>
    </source>
</evidence>
<keyword evidence="1" id="KW-1133">Transmembrane helix</keyword>
<name>G3WG07_SARHA</name>
<dbReference type="Ensembl" id="ENSSHAT00000014481.2">
    <property type="protein sequence ID" value="ENSSHAP00000014362.1"/>
    <property type="gene ID" value="ENSSHAG00000012269.2"/>
</dbReference>
<protein>
    <submittedName>
        <fullName evidence="2">Testis expressed 46</fullName>
    </submittedName>
</protein>
<dbReference type="Pfam" id="PF17671">
    <property type="entry name" value="DUF5531"/>
    <property type="match status" value="2"/>
</dbReference>
<keyword evidence="1" id="KW-0472">Membrane</keyword>
<keyword evidence="1" id="KW-0812">Transmembrane</keyword>
<proteinExistence type="predicted"/>
<dbReference type="GeneTree" id="ENSGT00390000007769"/>
<dbReference type="AlphaFoldDB" id="G3WG07"/>
<dbReference type="OrthoDB" id="9451143at2759"/>
<dbReference type="RefSeq" id="XP_023355544.1">
    <property type="nucleotide sequence ID" value="XM_023499776.2"/>
</dbReference>
<reference evidence="2 3" key="1">
    <citation type="journal article" date="2011" name="Proc. Natl. Acad. Sci. U.S.A.">
        <title>Genetic diversity and population structure of the endangered marsupial Sarcophilus harrisii (Tasmanian devil).</title>
        <authorList>
            <person name="Miller W."/>
            <person name="Hayes V.M."/>
            <person name="Ratan A."/>
            <person name="Petersen D.C."/>
            <person name="Wittekindt N.E."/>
            <person name="Miller J."/>
            <person name="Walenz B."/>
            <person name="Knight J."/>
            <person name="Qi J."/>
            <person name="Zhao F."/>
            <person name="Wang Q."/>
            <person name="Bedoya-Reina O.C."/>
            <person name="Katiyar N."/>
            <person name="Tomsho L.P."/>
            <person name="Kasson L.M."/>
            <person name="Hardie R.A."/>
            <person name="Woodbridge P."/>
            <person name="Tindall E.A."/>
            <person name="Bertelsen M.F."/>
            <person name="Dixon D."/>
            <person name="Pyecroft S."/>
            <person name="Helgen K.M."/>
            <person name="Lesk A.M."/>
            <person name="Pringle T.H."/>
            <person name="Patterson N."/>
            <person name="Zhang Y."/>
            <person name="Kreiss A."/>
            <person name="Woods G.M."/>
            <person name="Jones M.E."/>
            <person name="Schuster S.C."/>
        </authorList>
    </citation>
    <scope>NUCLEOTIDE SEQUENCE [LARGE SCALE GENOMIC DNA]</scope>
</reference>
<evidence type="ECO:0000313" key="2">
    <source>
        <dbReference type="Ensembl" id="ENSSHAP00000014362.1"/>
    </source>
</evidence>